<gene>
    <name evidence="4" type="primary">modA</name>
    <name evidence="4" type="ORF">J6I44_20060</name>
</gene>
<dbReference type="EMBL" id="JAGGJA010000024">
    <property type="protein sequence ID" value="MCW9709167.1"/>
    <property type="molecule type" value="Genomic_DNA"/>
</dbReference>
<organism evidence="4 5">
    <name type="scientific">Fodinibius salsisoli</name>
    <dbReference type="NCBI Taxonomy" id="2820877"/>
    <lineage>
        <taxon>Bacteria</taxon>
        <taxon>Pseudomonadati</taxon>
        <taxon>Balneolota</taxon>
        <taxon>Balneolia</taxon>
        <taxon>Balneolales</taxon>
        <taxon>Balneolaceae</taxon>
        <taxon>Fodinibius</taxon>
    </lineage>
</organism>
<dbReference type="SUPFAM" id="SSF53850">
    <property type="entry name" value="Periplasmic binding protein-like II"/>
    <property type="match status" value="1"/>
</dbReference>
<evidence type="ECO:0000256" key="2">
    <source>
        <dbReference type="ARBA" id="ARBA00022723"/>
    </source>
</evidence>
<keyword evidence="3" id="KW-0732">Signal</keyword>
<accession>A0ABT3PTK0</accession>
<evidence type="ECO:0000313" key="4">
    <source>
        <dbReference type="EMBL" id="MCW9709167.1"/>
    </source>
</evidence>
<evidence type="ECO:0000256" key="3">
    <source>
        <dbReference type="ARBA" id="ARBA00022729"/>
    </source>
</evidence>
<protein>
    <submittedName>
        <fullName evidence="4">Molybdate ABC transporter substrate-binding protein</fullName>
    </submittedName>
</protein>
<dbReference type="InterPro" id="IPR050682">
    <property type="entry name" value="ModA/WtpA"/>
</dbReference>
<name>A0ABT3PTK0_9BACT</name>
<keyword evidence="2" id="KW-0479">Metal-binding</keyword>
<evidence type="ECO:0000256" key="1">
    <source>
        <dbReference type="ARBA" id="ARBA00009175"/>
    </source>
</evidence>
<reference evidence="4 5" key="1">
    <citation type="submission" date="2021-03" db="EMBL/GenBank/DDBJ databases">
        <title>Aliifodinibius sp. nov., a new bacterium isolated from saline soil.</title>
        <authorList>
            <person name="Galisteo C."/>
            <person name="De La Haba R."/>
            <person name="Sanchez-Porro C."/>
            <person name="Ventosa A."/>
        </authorList>
    </citation>
    <scope>NUCLEOTIDE SEQUENCE [LARGE SCALE GENOMIC DNA]</scope>
    <source>
        <strain evidence="4 5">1BSP15-2V2</strain>
    </source>
</reference>
<dbReference type="PANTHER" id="PTHR30632">
    <property type="entry name" value="MOLYBDATE-BINDING PERIPLASMIC PROTEIN"/>
    <property type="match status" value="1"/>
</dbReference>
<evidence type="ECO:0000313" key="5">
    <source>
        <dbReference type="Proteomes" id="UP001207918"/>
    </source>
</evidence>
<dbReference type="RefSeq" id="WP_265768040.1">
    <property type="nucleotide sequence ID" value="NZ_JAGGJA010000024.1"/>
</dbReference>
<sequence length="260" mass="28850">MFRLALFITLLIWPHSVHQDDAAHYDGNDQITVAVASSLTLPLEDIARHFEDKFNTEIALTSASSGVLTAQIIHGAPYDVFVSADIAYPEKLHRLKKTLGSTQIIALGSLVLWSKTDFEEEQALYALANKNVRSLAIANPELAPFGVAAIKWLKEKKLYEKLQSKLIYGENIGSINQFIASEAVDMALTSISAHSASQLREKGYWHKIAASEISGIPHGAVAIKQDHSEEAAQKFLRYLFSKNAQQVFGHYGYINPKKDR</sequence>
<comment type="similarity">
    <text evidence="1">Belongs to the bacterial solute-binding protein ModA family.</text>
</comment>
<dbReference type="PIRSF" id="PIRSF004846">
    <property type="entry name" value="ModA"/>
    <property type="match status" value="1"/>
</dbReference>
<keyword evidence="5" id="KW-1185">Reference proteome</keyword>
<dbReference type="Pfam" id="PF13531">
    <property type="entry name" value="SBP_bac_11"/>
    <property type="match status" value="1"/>
</dbReference>
<dbReference type="InterPro" id="IPR005950">
    <property type="entry name" value="ModA"/>
</dbReference>
<dbReference type="Proteomes" id="UP001207918">
    <property type="component" value="Unassembled WGS sequence"/>
</dbReference>
<dbReference type="PANTHER" id="PTHR30632:SF14">
    <property type="entry name" value="TUNGSTATE_MOLYBDATE_CHROMATE-BINDING PROTEIN MODA"/>
    <property type="match status" value="1"/>
</dbReference>
<proteinExistence type="inferred from homology"/>
<dbReference type="Gene3D" id="3.40.190.10">
    <property type="entry name" value="Periplasmic binding protein-like II"/>
    <property type="match status" value="2"/>
</dbReference>
<comment type="caution">
    <text evidence="4">The sequence shown here is derived from an EMBL/GenBank/DDBJ whole genome shotgun (WGS) entry which is preliminary data.</text>
</comment>
<dbReference type="NCBIfam" id="TIGR01256">
    <property type="entry name" value="modA"/>
    <property type="match status" value="1"/>
</dbReference>